<evidence type="ECO:0000313" key="3">
    <source>
        <dbReference type="Proteomes" id="UP000324897"/>
    </source>
</evidence>
<sequence length="428" mass="47182">MSSFMPLTLVVDFNDLHVLNSVHHLHHLNGYRPPEFYKRQRSKSFDIFGLGVVILQLVTGYKGYSKMDDKPREKFIYEAQQKWRDQLSENYKDSLLEVYCKQVKVCIEIGCNCVEVERQKRPKIAVIINQLIETENGIPSSNVSQENENLYQTRIDGKRAMTSESDPALSAEHQNMRMAPSSSVGSLPSSPIGSLISSSQPSSDRPASNTRNNWGRASTTSELQWTSSTGINAHEAINLSKVAATDAVELKERKEEAVTLKIRLHCDGCIDRIKRRIYKIEDSFPPGTTNWSKDSIDTIVFLASGVKDVAADAAKDLVKVTGTMDVAALSAYLREKLNRPVEAIAPGKDGGGDKKDDGKKDRGAGDGKKHGGGEEKDKSAAASMSVAQAPMADAGMMYQMPPPYSYPFQLTPAPQIFSDENPNACCLM</sequence>
<evidence type="ECO:0000256" key="1">
    <source>
        <dbReference type="SAM" id="MobiDB-lite"/>
    </source>
</evidence>
<dbReference type="GO" id="GO:0046872">
    <property type="term" value="F:metal ion binding"/>
    <property type="evidence" value="ECO:0007669"/>
    <property type="project" value="InterPro"/>
</dbReference>
<protein>
    <recommendedName>
        <fullName evidence="4">HMA domain-containing protein</fullName>
    </recommendedName>
</protein>
<dbReference type="PANTHER" id="PTHR46413:SF1">
    <property type="entry name" value="HEAVY METAL-ASSOCIATED ISOPRENYLATED PLANT PROTEIN 6"/>
    <property type="match status" value="1"/>
</dbReference>
<dbReference type="EMBL" id="RWGY01000013">
    <property type="protein sequence ID" value="TVU26805.1"/>
    <property type="molecule type" value="Genomic_DNA"/>
</dbReference>
<dbReference type="Gene3D" id="3.30.70.100">
    <property type="match status" value="1"/>
</dbReference>
<dbReference type="PANTHER" id="PTHR46413">
    <property type="entry name" value="HEAVY METAL-ASSOCIATED ISOPRENYLATED PLANT PROTEIN 6"/>
    <property type="match status" value="1"/>
</dbReference>
<dbReference type="InterPro" id="IPR011009">
    <property type="entry name" value="Kinase-like_dom_sf"/>
</dbReference>
<dbReference type="AlphaFoldDB" id="A0A5J9UTD8"/>
<proteinExistence type="predicted"/>
<accession>A0A5J9UTD8</accession>
<dbReference type="Proteomes" id="UP000324897">
    <property type="component" value="Chromosome 2"/>
</dbReference>
<feature type="non-terminal residue" evidence="2">
    <location>
        <position position="1"/>
    </location>
</feature>
<feature type="compositionally biased region" description="Basic and acidic residues" evidence="1">
    <location>
        <begin position="350"/>
        <end position="379"/>
    </location>
</feature>
<dbReference type="Gramene" id="TVU26805">
    <property type="protein sequence ID" value="TVU26805"/>
    <property type="gene ID" value="EJB05_29369"/>
</dbReference>
<dbReference type="Gene3D" id="1.10.510.10">
    <property type="entry name" value="Transferase(Phosphotransferase) domain 1"/>
    <property type="match status" value="1"/>
</dbReference>
<dbReference type="OrthoDB" id="4062651at2759"/>
<evidence type="ECO:0008006" key="4">
    <source>
        <dbReference type="Google" id="ProtNLM"/>
    </source>
</evidence>
<feature type="compositionally biased region" description="Polar residues" evidence="1">
    <location>
        <begin position="205"/>
        <end position="222"/>
    </location>
</feature>
<dbReference type="SUPFAM" id="SSF56112">
    <property type="entry name" value="Protein kinase-like (PK-like)"/>
    <property type="match status" value="1"/>
</dbReference>
<reference evidence="2 3" key="1">
    <citation type="journal article" date="2019" name="Sci. Rep.">
        <title>A high-quality genome of Eragrostis curvula grass provides insights into Poaceae evolution and supports new strategies to enhance forage quality.</title>
        <authorList>
            <person name="Carballo J."/>
            <person name="Santos B.A.C.M."/>
            <person name="Zappacosta D."/>
            <person name="Garbus I."/>
            <person name="Selva J.P."/>
            <person name="Gallo C.A."/>
            <person name="Diaz A."/>
            <person name="Albertini E."/>
            <person name="Caccamo M."/>
            <person name="Echenique V."/>
        </authorList>
    </citation>
    <scope>NUCLEOTIDE SEQUENCE [LARGE SCALE GENOMIC DNA]</scope>
    <source>
        <strain evidence="3">cv. Victoria</strain>
        <tissue evidence="2">Leaf</tissue>
    </source>
</reference>
<comment type="caution">
    <text evidence="2">The sequence shown here is derived from an EMBL/GenBank/DDBJ whole genome shotgun (WGS) entry which is preliminary data.</text>
</comment>
<name>A0A5J9UTD8_9POAL</name>
<feature type="compositionally biased region" description="Low complexity" evidence="1">
    <location>
        <begin position="180"/>
        <end position="203"/>
    </location>
</feature>
<gene>
    <name evidence="2" type="ORF">EJB05_29369</name>
</gene>
<feature type="region of interest" description="Disordered" evidence="1">
    <location>
        <begin position="343"/>
        <end position="386"/>
    </location>
</feature>
<dbReference type="InterPro" id="IPR044594">
    <property type="entry name" value="HIPP01/3/5/6"/>
</dbReference>
<evidence type="ECO:0000313" key="2">
    <source>
        <dbReference type="EMBL" id="TVU26805.1"/>
    </source>
</evidence>
<organism evidence="2 3">
    <name type="scientific">Eragrostis curvula</name>
    <name type="common">weeping love grass</name>
    <dbReference type="NCBI Taxonomy" id="38414"/>
    <lineage>
        <taxon>Eukaryota</taxon>
        <taxon>Viridiplantae</taxon>
        <taxon>Streptophyta</taxon>
        <taxon>Embryophyta</taxon>
        <taxon>Tracheophyta</taxon>
        <taxon>Spermatophyta</taxon>
        <taxon>Magnoliopsida</taxon>
        <taxon>Liliopsida</taxon>
        <taxon>Poales</taxon>
        <taxon>Poaceae</taxon>
        <taxon>PACMAD clade</taxon>
        <taxon>Chloridoideae</taxon>
        <taxon>Eragrostideae</taxon>
        <taxon>Eragrostidinae</taxon>
        <taxon>Eragrostis</taxon>
    </lineage>
</organism>
<feature type="region of interest" description="Disordered" evidence="1">
    <location>
        <begin position="155"/>
        <end position="222"/>
    </location>
</feature>
<keyword evidence="3" id="KW-1185">Reference proteome</keyword>